<evidence type="ECO:0000256" key="1">
    <source>
        <dbReference type="SAM" id="Coils"/>
    </source>
</evidence>
<feature type="compositionally biased region" description="Polar residues" evidence="2">
    <location>
        <begin position="1"/>
        <end position="17"/>
    </location>
</feature>
<dbReference type="AlphaFoldDB" id="A0A8H3C5M5"/>
<feature type="compositionally biased region" description="Polar residues" evidence="2">
    <location>
        <begin position="42"/>
        <end position="66"/>
    </location>
</feature>
<evidence type="ECO:0000256" key="2">
    <source>
        <dbReference type="SAM" id="MobiDB-lite"/>
    </source>
</evidence>
<proteinExistence type="predicted"/>
<feature type="region of interest" description="Disordered" evidence="2">
    <location>
        <begin position="1"/>
        <end position="108"/>
    </location>
</feature>
<feature type="region of interest" description="Disordered" evidence="2">
    <location>
        <begin position="440"/>
        <end position="465"/>
    </location>
</feature>
<name>A0A8H3C5M5_9AGAM</name>
<evidence type="ECO:0000313" key="3">
    <source>
        <dbReference type="EMBL" id="CAE6473479.1"/>
    </source>
</evidence>
<feature type="compositionally biased region" description="Basic residues" evidence="2">
    <location>
        <begin position="454"/>
        <end position="465"/>
    </location>
</feature>
<organism evidence="3 4">
    <name type="scientific">Rhizoctonia solani</name>
    <dbReference type="NCBI Taxonomy" id="456999"/>
    <lineage>
        <taxon>Eukaryota</taxon>
        <taxon>Fungi</taxon>
        <taxon>Dikarya</taxon>
        <taxon>Basidiomycota</taxon>
        <taxon>Agaricomycotina</taxon>
        <taxon>Agaricomycetes</taxon>
        <taxon>Cantharellales</taxon>
        <taxon>Ceratobasidiaceae</taxon>
        <taxon>Rhizoctonia</taxon>
    </lineage>
</organism>
<accession>A0A8H3C5M5</accession>
<gene>
    <name evidence="3" type="ORF">RDB_LOCUS184110</name>
</gene>
<dbReference type="Proteomes" id="UP000663841">
    <property type="component" value="Unassembled WGS sequence"/>
</dbReference>
<feature type="coiled-coil region" evidence="1">
    <location>
        <begin position="488"/>
        <end position="515"/>
    </location>
</feature>
<evidence type="ECO:0000313" key="4">
    <source>
        <dbReference type="Proteomes" id="UP000663841"/>
    </source>
</evidence>
<reference evidence="3" key="1">
    <citation type="submission" date="2021-01" db="EMBL/GenBank/DDBJ databases">
        <authorList>
            <person name="Kaushik A."/>
        </authorList>
    </citation>
    <scope>NUCLEOTIDE SEQUENCE</scope>
    <source>
        <strain evidence="3">AG3-T5</strain>
    </source>
</reference>
<keyword evidence="1" id="KW-0175">Coiled coil</keyword>
<comment type="caution">
    <text evidence="3">The sequence shown here is derived from an EMBL/GenBank/DDBJ whole genome shotgun (WGS) entry which is preliminary data.</text>
</comment>
<protein>
    <submittedName>
        <fullName evidence="3">Uncharacterized protein</fullName>
    </submittedName>
</protein>
<dbReference type="EMBL" id="CAJMWW010000547">
    <property type="protein sequence ID" value="CAE6473479.1"/>
    <property type="molecule type" value="Genomic_DNA"/>
</dbReference>
<sequence length="690" mass="77369">MTNDNMPASTTTLTRQPGVTGARPDKDQPALPPDAAQAPTQRSSTPKSGTRTQRPTQKTPSKSATMDQPMPPVNAPRQSAQPSAPPGLSDFQTPSAPTAPARLSPLEDRETIGKPNALIEELQGKIAGLETTVQQQKAAIIKCHEDLYYYQEKSKHLESDVYRQEVVSIRRHLQVDEPCEPWEITKMFSDIVRRVEDISRDMGEALGSLTPIAQPTTLSLLKQLLGDSKESLAAASPTADLDLEDFIDFGCRALINRALYTSILGPSVFHPGLKPEENERFCDMYYHIRKQEPQVVAGQWRISTLKLHANRTYSSKDEALHLCEHILLPFCGSVVEFASCIEPIRSILSRVEDLFELALKWNRLVKNSFIMLDFHPQYQPPGSLYDNKYTALEGRKPKPPASKSILLTSKLGLWSSNAVGGRNDPEYSIQIKATIQAVRLSRKDNDASSGGPSGKKKAAKAHTQHARGEAILLVMDPNDRDKYWENRVEKLDRQLSGLDQEREAYKKRLKDLEVRQAQAPPREQPQVQRAIEETQRAIRRSMDASALLRTHLQISDDKEPGEITATFRAINRAIDDLCRDISEDMAKLRPASKGSPVKTSLNVHDMATVRQILYPQGFTNPSLIGSSSGGRPIDEFVEFALQFLINRDIDYHIFQPFHPLLKPEVNKYVTELYEGVRRRGSQRKVACVYI</sequence>